<dbReference type="GO" id="GO:0008168">
    <property type="term" value="F:methyltransferase activity"/>
    <property type="evidence" value="ECO:0007669"/>
    <property type="project" value="UniProtKB-KW"/>
</dbReference>
<keyword evidence="4" id="KW-0808">Transferase</keyword>
<name>A0ABT7PSB5_9BACT</name>
<feature type="compositionally biased region" description="Basic residues" evidence="8">
    <location>
        <begin position="215"/>
        <end position="225"/>
    </location>
</feature>
<dbReference type="InterPro" id="IPR051537">
    <property type="entry name" value="DNA_Adenine_Mtase"/>
</dbReference>
<evidence type="ECO:0000256" key="5">
    <source>
        <dbReference type="ARBA" id="ARBA00022691"/>
    </source>
</evidence>
<comment type="similarity">
    <text evidence="1">Belongs to the N(4)/N(6)-methyltransferase family.</text>
</comment>
<protein>
    <recommendedName>
        <fullName evidence="2">site-specific DNA-methyltransferase (adenine-specific)</fullName>
        <ecNumber evidence="2">2.1.1.72</ecNumber>
    </recommendedName>
</protein>
<evidence type="ECO:0000256" key="2">
    <source>
        <dbReference type="ARBA" id="ARBA00011900"/>
    </source>
</evidence>
<dbReference type="Proteomes" id="UP001239462">
    <property type="component" value="Unassembled WGS sequence"/>
</dbReference>
<dbReference type="PANTHER" id="PTHR42933:SF3">
    <property type="entry name" value="TYPE I RESTRICTION ENZYME MJAVIII METHYLASE SUBUNIT"/>
    <property type="match status" value="1"/>
</dbReference>
<evidence type="ECO:0000256" key="6">
    <source>
        <dbReference type="ARBA" id="ARBA00022747"/>
    </source>
</evidence>
<evidence type="ECO:0000256" key="4">
    <source>
        <dbReference type="ARBA" id="ARBA00022679"/>
    </source>
</evidence>
<keyword evidence="11" id="KW-1185">Reference proteome</keyword>
<comment type="caution">
    <text evidence="10">The sequence shown here is derived from an EMBL/GenBank/DDBJ whole genome shotgun (WGS) entry which is preliminary data.</text>
</comment>
<gene>
    <name evidence="10" type="ORF">QTN89_28205</name>
</gene>
<keyword evidence="3 10" id="KW-0489">Methyltransferase</keyword>
<evidence type="ECO:0000256" key="1">
    <source>
        <dbReference type="ARBA" id="ARBA00006594"/>
    </source>
</evidence>
<evidence type="ECO:0000256" key="7">
    <source>
        <dbReference type="ARBA" id="ARBA00047942"/>
    </source>
</evidence>
<organism evidence="10 11">
    <name type="scientific">Roseiconus lacunae</name>
    <dbReference type="NCBI Taxonomy" id="2605694"/>
    <lineage>
        <taxon>Bacteria</taxon>
        <taxon>Pseudomonadati</taxon>
        <taxon>Planctomycetota</taxon>
        <taxon>Planctomycetia</taxon>
        <taxon>Pirellulales</taxon>
        <taxon>Pirellulaceae</taxon>
        <taxon>Roseiconus</taxon>
    </lineage>
</organism>
<keyword evidence="6" id="KW-0680">Restriction system</keyword>
<feature type="domain" description="DNA methylase adenine-specific" evidence="9">
    <location>
        <begin position="55"/>
        <end position="169"/>
    </location>
</feature>
<dbReference type="PRINTS" id="PR00507">
    <property type="entry name" value="N12N6MTFRASE"/>
</dbReference>
<sequence>MGRFLGRFSGTSYCFFLTLMLLLGGQRTMDDSILIEFIQHFDEIPLSNDDFEFPDLLGVAYEYLIKYFADSAGKKGGEIYTPEEVVRMMVHVLEPQAGMSVCDPCAGSGGMMIQSRQYVEEVGGNARDLSLAGQKLNGGTWAVYKMNMILYGIRSADIRQGWPLTTRNCDSKLSHEVVSKSLTHSADGDLLLYRTGSQASIAICTAQSRHLGCRRRKLQRDRRGRQPSQGSGRIIGSAGALEWPVRVSADDFAETFSRLKVESGF</sequence>
<accession>A0ABT7PSB5</accession>
<evidence type="ECO:0000313" key="11">
    <source>
        <dbReference type="Proteomes" id="UP001239462"/>
    </source>
</evidence>
<dbReference type="GO" id="GO:0032259">
    <property type="term" value="P:methylation"/>
    <property type="evidence" value="ECO:0007669"/>
    <property type="project" value="UniProtKB-KW"/>
</dbReference>
<dbReference type="Pfam" id="PF02384">
    <property type="entry name" value="N6_Mtase"/>
    <property type="match status" value="1"/>
</dbReference>
<dbReference type="InterPro" id="IPR003356">
    <property type="entry name" value="DNA_methylase_A-5"/>
</dbReference>
<evidence type="ECO:0000259" key="9">
    <source>
        <dbReference type="Pfam" id="PF02384"/>
    </source>
</evidence>
<dbReference type="SUPFAM" id="SSF53335">
    <property type="entry name" value="S-adenosyl-L-methionine-dependent methyltransferases"/>
    <property type="match status" value="1"/>
</dbReference>
<proteinExistence type="inferred from homology"/>
<keyword evidence="5" id="KW-0949">S-adenosyl-L-methionine</keyword>
<feature type="region of interest" description="Disordered" evidence="8">
    <location>
        <begin position="215"/>
        <end position="235"/>
    </location>
</feature>
<dbReference type="InterPro" id="IPR029063">
    <property type="entry name" value="SAM-dependent_MTases_sf"/>
</dbReference>
<comment type="catalytic activity">
    <reaction evidence="7">
        <text>a 2'-deoxyadenosine in DNA + S-adenosyl-L-methionine = an N(6)-methyl-2'-deoxyadenosine in DNA + S-adenosyl-L-homocysteine + H(+)</text>
        <dbReference type="Rhea" id="RHEA:15197"/>
        <dbReference type="Rhea" id="RHEA-COMP:12418"/>
        <dbReference type="Rhea" id="RHEA-COMP:12419"/>
        <dbReference type="ChEBI" id="CHEBI:15378"/>
        <dbReference type="ChEBI" id="CHEBI:57856"/>
        <dbReference type="ChEBI" id="CHEBI:59789"/>
        <dbReference type="ChEBI" id="CHEBI:90615"/>
        <dbReference type="ChEBI" id="CHEBI:90616"/>
        <dbReference type="EC" id="2.1.1.72"/>
    </reaction>
</comment>
<dbReference type="EMBL" id="JASZZN010000040">
    <property type="protein sequence ID" value="MDM4019371.1"/>
    <property type="molecule type" value="Genomic_DNA"/>
</dbReference>
<dbReference type="Gene3D" id="3.40.50.150">
    <property type="entry name" value="Vaccinia Virus protein VP39"/>
    <property type="match status" value="1"/>
</dbReference>
<evidence type="ECO:0000256" key="3">
    <source>
        <dbReference type="ARBA" id="ARBA00022603"/>
    </source>
</evidence>
<reference evidence="10 11" key="1">
    <citation type="submission" date="2023-06" db="EMBL/GenBank/DDBJ databases">
        <title>Roseiconus lacunae JC819 isolated from Gulf of Mannar region, Tamil Nadu.</title>
        <authorList>
            <person name="Pk S."/>
            <person name="Ch S."/>
            <person name="Ch V.R."/>
        </authorList>
    </citation>
    <scope>NUCLEOTIDE SEQUENCE [LARGE SCALE GENOMIC DNA]</scope>
    <source>
        <strain evidence="10 11">JC819</strain>
    </source>
</reference>
<evidence type="ECO:0000313" key="10">
    <source>
        <dbReference type="EMBL" id="MDM4019371.1"/>
    </source>
</evidence>
<dbReference type="EC" id="2.1.1.72" evidence="2"/>
<dbReference type="RefSeq" id="WP_289167508.1">
    <property type="nucleotide sequence ID" value="NZ_JASZZN010000040.1"/>
</dbReference>
<dbReference type="PANTHER" id="PTHR42933">
    <property type="entry name" value="SLR6095 PROTEIN"/>
    <property type="match status" value="1"/>
</dbReference>
<evidence type="ECO:0000256" key="8">
    <source>
        <dbReference type="SAM" id="MobiDB-lite"/>
    </source>
</evidence>